<sequence>MVTTLAWVAVGLLVLGVVGSLIPGLPGALLSLAGVYLFWWQSGYTEPGLFVLLGLTLVGLVTIAVDWLAGALAAKASGASTTTTLLAGLAGFVLLFVAGPVGVILGIAGVVFAVEFSRGGDAEASLRSAAITTLGMLGSNLVQALLTGSMLVVMVVVVFL</sequence>
<feature type="transmembrane region" description="Helical" evidence="1">
    <location>
        <begin position="49"/>
        <end position="73"/>
    </location>
</feature>
<name>A0ABD5R829_9EURY</name>
<evidence type="ECO:0000256" key="1">
    <source>
        <dbReference type="SAM" id="Phobius"/>
    </source>
</evidence>
<dbReference type="PANTHER" id="PTHR39165:SF1">
    <property type="entry name" value="DUF456 DOMAIN-CONTAINING PROTEIN"/>
    <property type="match status" value="1"/>
</dbReference>
<feature type="transmembrane region" description="Helical" evidence="1">
    <location>
        <begin position="134"/>
        <end position="159"/>
    </location>
</feature>
<feature type="transmembrane region" description="Helical" evidence="1">
    <location>
        <begin position="85"/>
        <end position="114"/>
    </location>
</feature>
<organism evidence="2 3">
    <name type="scientific">Salinirubrum litoreum</name>
    <dbReference type="NCBI Taxonomy" id="1126234"/>
    <lineage>
        <taxon>Archaea</taxon>
        <taxon>Methanobacteriati</taxon>
        <taxon>Methanobacteriota</taxon>
        <taxon>Stenosarchaea group</taxon>
        <taxon>Halobacteria</taxon>
        <taxon>Halobacteriales</taxon>
        <taxon>Haloferacaceae</taxon>
        <taxon>Salinirubrum</taxon>
    </lineage>
</organism>
<keyword evidence="1" id="KW-0812">Transmembrane</keyword>
<evidence type="ECO:0000313" key="2">
    <source>
        <dbReference type="EMBL" id="MFC5366140.1"/>
    </source>
</evidence>
<keyword evidence="1" id="KW-1133">Transmembrane helix</keyword>
<dbReference type="AlphaFoldDB" id="A0ABD5R829"/>
<proteinExistence type="predicted"/>
<dbReference type="EMBL" id="JBHSKX010000001">
    <property type="protein sequence ID" value="MFC5366140.1"/>
    <property type="molecule type" value="Genomic_DNA"/>
</dbReference>
<gene>
    <name evidence="2" type="ORF">ACFPJ5_04265</name>
</gene>
<comment type="caution">
    <text evidence="2">The sequence shown here is derived from an EMBL/GenBank/DDBJ whole genome shotgun (WGS) entry which is preliminary data.</text>
</comment>
<dbReference type="InterPro" id="IPR007403">
    <property type="entry name" value="DUF456"/>
</dbReference>
<accession>A0ABD5R829</accession>
<keyword evidence="1" id="KW-0472">Membrane</keyword>
<dbReference type="RefSeq" id="WP_227228504.1">
    <property type="nucleotide sequence ID" value="NZ_JAJCVJ010000001.1"/>
</dbReference>
<reference evidence="2 3" key="1">
    <citation type="journal article" date="2019" name="Int. J. Syst. Evol. Microbiol.">
        <title>The Global Catalogue of Microorganisms (GCM) 10K type strain sequencing project: providing services to taxonomists for standard genome sequencing and annotation.</title>
        <authorList>
            <consortium name="The Broad Institute Genomics Platform"/>
            <consortium name="The Broad Institute Genome Sequencing Center for Infectious Disease"/>
            <person name="Wu L."/>
            <person name="Ma J."/>
        </authorList>
    </citation>
    <scope>NUCLEOTIDE SEQUENCE [LARGE SCALE GENOMIC DNA]</scope>
    <source>
        <strain evidence="2 3">CGMCC 1.12237</strain>
    </source>
</reference>
<keyword evidence="3" id="KW-1185">Reference proteome</keyword>
<dbReference type="Proteomes" id="UP001596201">
    <property type="component" value="Unassembled WGS sequence"/>
</dbReference>
<dbReference type="Pfam" id="PF04306">
    <property type="entry name" value="DUF456"/>
    <property type="match status" value="1"/>
</dbReference>
<dbReference type="PANTHER" id="PTHR39165">
    <property type="entry name" value="IG HYPOTHETICAL 17883"/>
    <property type="match status" value="1"/>
</dbReference>
<protein>
    <submittedName>
        <fullName evidence="2">DUF456 domain-containing protein</fullName>
    </submittedName>
</protein>
<evidence type="ECO:0000313" key="3">
    <source>
        <dbReference type="Proteomes" id="UP001596201"/>
    </source>
</evidence>